<evidence type="ECO:0000313" key="2">
    <source>
        <dbReference type="EMBL" id="KXB31649.1"/>
    </source>
</evidence>
<dbReference type="Pfam" id="PF19480">
    <property type="entry name" value="DUF6016"/>
    <property type="match status" value="1"/>
</dbReference>
<evidence type="ECO:0000313" key="3">
    <source>
        <dbReference type="Proteomes" id="UP000070186"/>
    </source>
</evidence>
<dbReference type="STRING" id="281362.AT959_04605"/>
<dbReference type="NCBIfam" id="TIGR04366">
    <property type="entry name" value="cupin_WbuC"/>
    <property type="match status" value="1"/>
</dbReference>
<dbReference type="SUPFAM" id="SSF51182">
    <property type="entry name" value="RmlC-like cupins"/>
    <property type="match status" value="1"/>
</dbReference>
<gene>
    <name evidence="2" type="ORF">AT959_04605</name>
</gene>
<protein>
    <recommendedName>
        <fullName evidence="1">Cupin fold metalloprotein WbuC cupin domain-containing protein</fullName>
    </recommendedName>
</protein>
<reference evidence="2 3" key="1">
    <citation type="submission" date="2015-12" db="EMBL/GenBank/DDBJ databases">
        <title>Nitrous oxide reduction kinetics distinguish bacteria harboring typical versus atypical NosZ.</title>
        <authorList>
            <person name="Yoon S."/>
            <person name="Nissen S."/>
            <person name="Park D."/>
            <person name="Sanford R.A."/>
            <person name="Loeffler F.E."/>
        </authorList>
    </citation>
    <scope>NUCLEOTIDE SEQUENCE [LARGE SCALE GENOMIC DNA]</scope>
    <source>
        <strain evidence="2 3">ATCC BAA-841</strain>
    </source>
</reference>
<dbReference type="Proteomes" id="UP000070186">
    <property type="component" value="Unassembled WGS sequence"/>
</dbReference>
<keyword evidence="3" id="KW-1185">Reference proteome</keyword>
<dbReference type="InterPro" id="IPR046058">
    <property type="entry name" value="WbuC_cupin"/>
</dbReference>
<dbReference type="CDD" id="cd07005">
    <property type="entry name" value="cupin_WbuC-like"/>
    <property type="match status" value="1"/>
</dbReference>
<sequence length="156" mass="17058">MSTLIDQPLLTTVSNEARLAPRRRKNRNFHPADDYPGHRLLNGIEPDSYVMPHCHYDPHKDETILCLRGRLGVVLFCPSGEVDRSIVLAPAGEVVGIDIPHGVFHTVLALDSGTVFFEAKAGPYVPLSLAERAAWAPAEGSPEVAPYLAALHRLFA</sequence>
<dbReference type="InterPro" id="IPR027565">
    <property type="entry name" value="Cupin_WbuC"/>
</dbReference>
<dbReference type="RefSeq" id="WP_066881087.1">
    <property type="nucleotide sequence ID" value="NZ_LODL01000010.1"/>
</dbReference>
<dbReference type="AlphaFoldDB" id="A0A133XL32"/>
<dbReference type="InterPro" id="IPR011051">
    <property type="entry name" value="RmlC_Cupin_sf"/>
</dbReference>
<feature type="domain" description="Cupin fold metalloprotein WbuC cupin" evidence="1">
    <location>
        <begin position="5"/>
        <end position="88"/>
    </location>
</feature>
<proteinExistence type="predicted"/>
<accession>A0A133XL32</accession>
<comment type="caution">
    <text evidence="2">The sequence shown here is derived from an EMBL/GenBank/DDBJ whole genome shotgun (WGS) entry which is preliminary data.</text>
</comment>
<organism evidence="2 3">
    <name type="scientific">Dechloromonas denitrificans</name>
    <dbReference type="NCBI Taxonomy" id="281362"/>
    <lineage>
        <taxon>Bacteria</taxon>
        <taxon>Pseudomonadati</taxon>
        <taxon>Pseudomonadota</taxon>
        <taxon>Betaproteobacteria</taxon>
        <taxon>Rhodocyclales</taxon>
        <taxon>Azonexaceae</taxon>
        <taxon>Dechloromonas</taxon>
    </lineage>
</organism>
<evidence type="ECO:0000259" key="1">
    <source>
        <dbReference type="Pfam" id="PF19480"/>
    </source>
</evidence>
<name>A0A133XL32_9RHOO</name>
<dbReference type="EMBL" id="LODL01000010">
    <property type="protein sequence ID" value="KXB31649.1"/>
    <property type="molecule type" value="Genomic_DNA"/>
</dbReference>